<comment type="catalytic activity">
    <reaction evidence="9">
        <text>ATP + H2O = ADP + phosphate + H(+)</text>
        <dbReference type="Rhea" id="RHEA:13065"/>
        <dbReference type="ChEBI" id="CHEBI:15377"/>
        <dbReference type="ChEBI" id="CHEBI:15378"/>
        <dbReference type="ChEBI" id="CHEBI:30616"/>
        <dbReference type="ChEBI" id="CHEBI:43474"/>
        <dbReference type="ChEBI" id="CHEBI:456216"/>
    </reaction>
</comment>
<dbReference type="PROSITE" id="PS00211">
    <property type="entry name" value="ABC_TRANSPORTER_1"/>
    <property type="match status" value="1"/>
</dbReference>
<accession>A0AAW8TLQ0</accession>
<dbReference type="Proteomes" id="UP001245561">
    <property type="component" value="Unassembled WGS sequence"/>
</dbReference>
<dbReference type="SMART" id="SM00930">
    <property type="entry name" value="NIL"/>
    <property type="match status" value="1"/>
</dbReference>
<proteinExistence type="inferred from homology"/>
<evidence type="ECO:0000313" key="12">
    <source>
        <dbReference type="EMBL" id="MDT2596697.1"/>
    </source>
</evidence>
<dbReference type="Pfam" id="PF09383">
    <property type="entry name" value="NIL"/>
    <property type="match status" value="1"/>
</dbReference>
<evidence type="ECO:0000313" key="13">
    <source>
        <dbReference type="EMBL" id="MDT2637592.1"/>
    </source>
</evidence>
<keyword evidence="5 13" id="KW-0067">ATP-binding</keyword>
<dbReference type="InterPro" id="IPR050086">
    <property type="entry name" value="MetN_ABC_transporter-like"/>
</dbReference>
<evidence type="ECO:0000256" key="3">
    <source>
        <dbReference type="ARBA" id="ARBA00022475"/>
    </source>
</evidence>
<evidence type="ECO:0000256" key="6">
    <source>
        <dbReference type="ARBA" id="ARBA00022967"/>
    </source>
</evidence>
<dbReference type="GO" id="GO:0005524">
    <property type="term" value="F:ATP binding"/>
    <property type="evidence" value="ECO:0007669"/>
    <property type="project" value="UniProtKB-KW"/>
</dbReference>
<dbReference type="EMBL" id="JARPYR010000010">
    <property type="protein sequence ID" value="MDT2596697.1"/>
    <property type="molecule type" value="Genomic_DNA"/>
</dbReference>
<evidence type="ECO:0000256" key="5">
    <source>
        <dbReference type="ARBA" id="ARBA00022840"/>
    </source>
</evidence>
<dbReference type="InterPro" id="IPR017871">
    <property type="entry name" value="ABC_transporter-like_CS"/>
</dbReference>
<dbReference type="InterPro" id="IPR018449">
    <property type="entry name" value="NIL_domain"/>
</dbReference>
<organism evidence="13 14">
    <name type="scientific">Enterococcus dongliensis</name>
    <dbReference type="NCBI Taxonomy" id="2559925"/>
    <lineage>
        <taxon>Bacteria</taxon>
        <taxon>Bacillati</taxon>
        <taxon>Bacillota</taxon>
        <taxon>Bacilli</taxon>
        <taxon>Lactobacillales</taxon>
        <taxon>Enterococcaceae</taxon>
        <taxon>Enterococcus</taxon>
    </lineage>
</organism>
<dbReference type="SMART" id="SM00382">
    <property type="entry name" value="AAA"/>
    <property type="match status" value="1"/>
</dbReference>
<evidence type="ECO:0000313" key="14">
    <source>
        <dbReference type="Proteomes" id="UP001245561"/>
    </source>
</evidence>
<reference evidence="13 15" key="1">
    <citation type="submission" date="2023-03" db="EMBL/GenBank/DDBJ databases">
        <authorList>
            <person name="Shen W."/>
            <person name="Cai J."/>
        </authorList>
    </citation>
    <scope>NUCLEOTIDE SEQUENCE</scope>
    <source>
        <strain evidence="13">P55-2</strain>
        <strain evidence="12 15">P72-2</strain>
    </source>
</reference>
<evidence type="ECO:0000256" key="7">
    <source>
        <dbReference type="ARBA" id="ARBA00022970"/>
    </source>
</evidence>
<dbReference type="AlphaFoldDB" id="A0AAW8TLQ0"/>
<dbReference type="EMBL" id="JARPYT010000011">
    <property type="protein sequence ID" value="MDT2637592.1"/>
    <property type="molecule type" value="Genomic_DNA"/>
</dbReference>
<dbReference type="InterPro" id="IPR003593">
    <property type="entry name" value="AAA+_ATPase"/>
</dbReference>
<evidence type="ECO:0000259" key="11">
    <source>
        <dbReference type="PROSITE" id="PS50893"/>
    </source>
</evidence>
<keyword evidence="4" id="KW-0547">Nucleotide-binding</keyword>
<name>A0AAW8TLQ0_9ENTE</name>
<dbReference type="PROSITE" id="PS50893">
    <property type="entry name" value="ABC_TRANSPORTER_2"/>
    <property type="match status" value="1"/>
</dbReference>
<keyword evidence="2" id="KW-0813">Transport</keyword>
<dbReference type="InterPro" id="IPR027417">
    <property type="entry name" value="P-loop_NTPase"/>
</dbReference>
<protein>
    <submittedName>
        <fullName evidence="13">Methionine ABC transporter ATP-binding protein</fullName>
    </submittedName>
</protein>
<evidence type="ECO:0000256" key="9">
    <source>
        <dbReference type="ARBA" id="ARBA00049360"/>
    </source>
</evidence>
<dbReference type="GO" id="GO:0006865">
    <property type="term" value="P:amino acid transport"/>
    <property type="evidence" value="ECO:0007669"/>
    <property type="project" value="UniProtKB-KW"/>
</dbReference>
<dbReference type="Pfam" id="PF00005">
    <property type="entry name" value="ABC_tran"/>
    <property type="match status" value="1"/>
</dbReference>
<dbReference type="InterPro" id="IPR045865">
    <property type="entry name" value="ACT-like_dom_sf"/>
</dbReference>
<evidence type="ECO:0000256" key="10">
    <source>
        <dbReference type="ARBA" id="ARBA00055994"/>
    </source>
</evidence>
<dbReference type="Gene3D" id="3.30.70.260">
    <property type="match status" value="1"/>
</dbReference>
<evidence type="ECO:0000256" key="1">
    <source>
        <dbReference type="ARBA" id="ARBA00005417"/>
    </source>
</evidence>
<keyword evidence="6" id="KW-1278">Translocase</keyword>
<comment type="function">
    <text evidence="10">Part of the ABC transporter FtsEX involved in cellular division. Has ATPase activity. Essential for cell division and viability.</text>
</comment>
<evidence type="ECO:0000256" key="2">
    <source>
        <dbReference type="ARBA" id="ARBA00022448"/>
    </source>
</evidence>
<dbReference type="FunFam" id="3.40.50.300:FF:000056">
    <property type="entry name" value="Cell division ATP-binding protein FtsE"/>
    <property type="match status" value="1"/>
</dbReference>
<evidence type="ECO:0000256" key="4">
    <source>
        <dbReference type="ARBA" id="ARBA00022741"/>
    </source>
</evidence>
<sequence length="347" mass="38629">MEAKKRPVIELQDTVVTFKRNQGTITALDHVSLAIEPGEIYGIIGYSGAGKSTLIRVINHLQVPTSGKVIVNGQALDDLDQRQFQKARKKIGMIFQHFNLMNSRTVLNNVEFPLLGEKLSKTERREKALALLKLVELEELAEAFPDQLSGGQKQRVAIARALANNPDILVSDEATSALDPKTTLSILKLLQSLNQQLGLTIVLITHEIQVIQTICHRVAVMEAGQIIEQGKVAEVFMRPKKQLTREFIDTSINVQEALNRIRQSNLQDLYLLKFIGETTNQAVVTEMAQKFQVAANILFANVDQVDHLTVGIMILNLSGSEVSASVEYLRQQGVEVEVIKKEVHSHE</sequence>
<feature type="domain" description="ABC transporter" evidence="11">
    <location>
        <begin position="9"/>
        <end position="248"/>
    </location>
</feature>
<dbReference type="PANTHER" id="PTHR43166">
    <property type="entry name" value="AMINO ACID IMPORT ATP-BINDING PROTEIN"/>
    <property type="match status" value="1"/>
</dbReference>
<dbReference type="Proteomes" id="UP001256547">
    <property type="component" value="Unassembled WGS sequence"/>
</dbReference>
<comment type="caution">
    <text evidence="13">The sequence shown here is derived from an EMBL/GenBank/DDBJ whole genome shotgun (WGS) entry which is preliminary data.</text>
</comment>
<comment type="similarity">
    <text evidence="1">Belongs to the ABC transporter superfamily.</text>
</comment>
<gene>
    <name evidence="13" type="ORF">P7D36_08730</name>
    <name evidence="12" type="ORF">P7D39_06615</name>
</gene>
<dbReference type="RefSeq" id="WP_137603973.1">
    <property type="nucleotide sequence ID" value="NZ_JARPYR010000010.1"/>
</dbReference>
<evidence type="ECO:0000256" key="8">
    <source>
        <dbReference type="ARBA" id="ARBA00023136"/>
    </source>
</evidence>
<dbReference type="SUPFAM" id="SSF55021">
    <property type="entry name" value="ACT-like"/>
    <property type="match status" value="1"/>
</dbReference>
<dbReference type="InterPro" id="IPR003439">
    <property type="entry name" value="ABC_transporter-like_ATP-bd"/>
</dbReference>
<evidence type="ECO:0000313" key="15">
    <source>
        <dbReference type="Proteomes" id="UP001256547"/>
    </source>
</evidence>
<keyword evidence="7" id="KW-0029">Amino-acid transport</keyword>
<dbReference type="GO" id="GO:0005886">
    <property type="term" value="C:plasma membrane"/>
    <property type="evidence" value="ECO:0007669"/>
    <property type="project" value="UniProtKB-ARBA"/>
</dbReference>
<keyword evidence="15" id="KW-1185">Reference proteome</keyword>
<dbReference type="Gene3D" id="3.40.50.300">
    <property type="entry name" value="P-loop containing nucleotide triphosphate hydrolases"/>
    <property type="match status" value="1"/>
</dbReference>
<dbReference type="GO" id="GO:0016887">
    <property type="term" value="F:ATP hydrolysis activity"/>
    <property type="evidence" value="ECO:0007669"/>
    <property type="project" value="InterPro"/>
</dbReference>
<keyword evidence="3" id="KW-1003">Cell membrane</keyword>
<dbReference type="PANTHER" id="PTHR43166:SF30">
    <property type="entry name" value="METHIONINE IMPORT ATP-BINDING PROTEIN METN"/>
    <property type="match status" value="1"/>
</dbReference>
<keyword evidence="8" id="KW-0472">Membrane</keyword>
<dbReference type="SUPFAM" id="SSF52540">
    <property type="entry name" value="P-loop containing nucleoside triphosphate hydrolases"/>
    <property type="match status" value="1"/>
</dbReference>